<evidence type="ECO:0000256" key="2">
    <source>
        <dbReference type="ARBA" id="ARBA00023136"/>
    </source>
</evidence>
<reference evidence="9" key="1">
    <citation type="journal article" date="2019" name="Int. J. Syst. Evol. Microbiol.">
        <title>The Global Catalogue of Microorganisms (GCM) 10K type strain sequencing project: providing services to taxonomists for standard genome sequencing and annotation.</title>
        <authorList>
            <consortium name="The Broad Institute Genomics Platform"/>
            <consortium name="The Broad Institute Genome Sequencing Center for Infectious Disease"/>
            <person name="Wu L."/>
            <person name="Ma J."/>
        </authorList>
    </citation>
    <scope>NUCLEOTIDE SEQUENCE [LARGE SCALE GENOMIC DNA]</scope>
    <source>
        <strain evidence="9">JCM 15089</strain>
    </source>
</reference>
<gene>
    <name evidence="8" type="ORF">GCM10008942_28070</name>
</gene>
<dbReference type="PANTHER" id="PTHR40980">
    <property type="entry name" value="PLUG DOMAIN-CONTAINING PROTEIN"/>
    <property type="match status" value="1"/>
</dbReference>
<keyword evidence="2 4" id="KW-0472">Membrane</keyword>
<feature type="chain" id="PRO_5045234191" evidence="5">
    <location>
        <begin position="35"/>
        <end position="953"/>
    </location>
</feature>
<evidence type="ECO:0000256" key="4">
    <source>
        <dbReference type="RuleBase" id="RU003357"/>
    </source>
</evidence>
<evidence type="ECO:0000313" key="9">
    <source>
        <dbReference type="Proteomes" id="UP001499951"/>
    </source>
</evidence>
<dbReference type="NCBIfam" id="TIGR01782">
    <property type="entry name" value="TonB-Xanth-Caul"/>
    <property type="match status" value="1"/>
</dbReference>
<keyword evidence="8" id="KW-0675">Receptor</keyword>
<feature type="signal peptide" evidence="5">
    <location>
        <begin position="1"/>
        <end position="34"/>
    </location>
</feature>
<comment type="caution">
    <text evidence="8">The sequence shown here is derived from an EMBL/GenBank/DDBJ whole genome shotgun (WGS) entry which is preliminary data.</text>
</comment>
<proteinExistence type="inferred from homology"/>
<dbReference type="Gene3D" id="2.40.170.20">
    <property type="entry name" value="TonB-dependent receptor, beta-barrel domain"/>
    <property type="match status" value="1"/>
</dbReference>
<accession>A0ABP3PWZ3</accession>
<dbReference type="PANTHER" id="PTHR40980:SF3">
    <property type="entry name" value="TONB-DEPENDENT RECEPTOR-LIKE BETA-BARREL DOMAIN-CONTAINING PROTEIN"/>
    <property type="match status" value="1"/>
</dbReference>
<dbReference type="InterPro" id="IPR010104">
    <property type="entry name" value="TonB_rcpt_bac"/>
</dbReference>
<evidence type="ECO:0000313" key="8">
    <source>
        <dbReference type="EMBL" id="GAA0577568.1"/>
    </source>
</evidence>
<evidence type="ECO:0000256" key="1">
    <source>
        <dbReference type="ARBA" id="ARBA00004442"/>
    </source>
</evidence>
<dbReference type="InterPro" id="IPR036942">
    <property type="entry name" value="Beta-barrel_TonB_sf"/>
</dbReference>
<keyword evidence="3" id="KW-0998">Cell outer membrane</keyword>
<sequence>MTLKTSRSAAIRAGFGTTATSLAVLVLATSGAFAQDGTEVVTVTGFRASLENTIALKKESTQIVEAVSAEDIGKLPDQSIGEAISRLPGIATQRLNGRAQDIAIRGLSADFATTLLNGREQVSTNDNRSVQFDQYPAELMSGVVIYKTPSADLVGAGLSGTIDMRTTRPLDHDGMVLSVNMRGEANSLGELNPGTGKYGWRLGGTYIDQFAGGKLGVMVGVALMDSLVPYNQYGSWGYPTGNGGVVPSSAYAVGGAKFSAVTDDLKRSAAIATIQYRPNENLESSLDLFFTRYKDKWQLSRVEAPLYAWGGQDVLAGAKVTDGYLTSGTFTPGVKQVGREEADRTNNDLFAIGWKTTYNQGPWTATLDAGYSSAQRHERFLEEYAGTGVAGYGDPLHPVDPPYGYYPGAGAVDPMSFTIDGDNVMHVTPTLDYGDYANMQATSPQSWSGPVRNVPIGQEGYLKYDWVHDHMFTLKGEVQRDLGAGFFKNLTLGLYYTNRSKTKWANENYLTTTSNVNAVAAYMAAHGGSGVGYVQTATSIPDKFRTGVSSGLSYFGIPRFAAWNPEALFNSGFYTQSEKTGPWIYTKGYQVNEIVYTGYAKADIDTMLADHTLTGNVGLQFVMTHQTSNGYRVDNTGSIPQSGGTEYGEVLPSLNLAFELNDRSKIRLGAARELVRARMDQMVYVNSYTYTAANRYATDLEHSPWSGTTGNPKLKPWIADAVDVSYEYYFSRDTYMAVAGFYKNLESYIYQDKSLYDFTGYAYDTTVVDPTPHLWQGIVTQDRNGSGGMITGMEISGALSGGMISDWLEGFGATANMSYTDSSIKGVSNSGPATPLPGLSKFVYNATVYFERSGFSARLNYNYRSKFYSEIKQFDNSYRRNEFKEQGWLGAQLGYTFGEGAMNGLSINLQADNLLNERQTQYQFVSDVNDSRQVLDWWRYGTTYQLSLTYKLN</sequence>
<dbReference type="Pfam" id="PF00593">
    <property type="entry name" value="TonB_dep_Rec_b-barrel"/>
    <property type="match status" value="1"/>
</dbReference>
<dbReference type="InterPro" id="IPR012910">
    <property type="entry name" value="Plug_dom"/>
</dbReference>
<feature type="domain" description="TonB-dependent receptor plug" evidence="7">
    <location>
        <begin position="57"/>
        <end position="160"/>
    </location>
</feature>
<dbReference type="SUPFAM" id="SSF56935">
    <property type="entry name" value="Porins"/>
    <property type="match status" value="1"/>
</dbReference>
<evidence type="ECO:0000259" key="7">
    <source>
        <dbReference type="Pfam" id="PF07715"/>
    </source>
</evidence>
<evidence type="ECO:0000259" key="6">
    <source>
        <dbReference type="Pfam" id="PF00593"/>
    </source>
</evidence>
<feature type="domain" description="TonB-dependent receptor-like beta-barrel" evidence="6">
    <location>
        <begin position="427"/>
        <end position="914"/>
    </location>
</feature>
<name>A0ABP3PWZ3_9PROT</name>
<evidence type="ECO:0000256" key="3">
    <source>
        <dbReference type="ARBA" id="ARBA00023237"/>
    </source>
</evidence>
<protein>
    <submittedName>
        <fullName evidence="8">TonB-dependent receptor</fullName>
    </submittedName>
</protein>
<dbReference type="InterPro" id="IPR037066">
    <property type="entry name" value="Plug_dom_sf"/>
</dbReference>
<keyword evidence="4" id="KW-0798">TonB box</keyword>
<dbReference type="Gene3D" id="2.170.130.10">
    <property type="entry name" value="TonB-dependent receptor, plug domain"/>
    <property type="match status" value="1"/>
</dbReference>
<organism evidence="8 9">
    <name type="scientific">Rhizomicrobium electricum</name>
    <dbReference type="NCBI Taxonomy" id="480070"/>
    <lineage>
        <taxon>Bacteria</taxon>
        <taxon>Pseudomonadati</taxon>
        <taxon>Pseudomonadota</taxon>
        <taxon>Alphaproteobacteria</taxon>
        <taxon>Micropepsales</taxon>
        <taxon>Micropepsaceae</taxon>
        <taxon>Rhizomicrobium</taxon>
    </lineage>
</organism>
<comment type="subcellular location">
    <subcellularLocation>
        <location evidence="1 4">Cell outer membrane</location>
    </subcellularLocation>
</comment>
<dbReference type="EMBL" id="BAAADD010000007">
    <property type="protein sequence ID" value="GAA0577568.1"/>
    <property type="molecule type" value="Genomic_DNA"/>
</dbReference>
<dbReference type="RefSeq" id="WP_166936184.1">
    <property type="nucleotide sequence ID" value="NZ_BAAADD010000007.1"/>
</dbReference>
<dbReference type="InterPro" id="IPR000531">
    <property type="entry name" value="Beta-barrel_TonB"/>
</dbReference>
<dbReference type="Pfam" id="PF07715">
    <property type="entry name" value="Plug"/>
    <property type="match status" value="1"/>
</dbReference>
<evidence type="ECO:0000256" key="5">
    <source>
        <dbReference type="SAM" id="SignalP"/>
    </source>
</evidence>
<comment type="similarity">
    <text evidence="4">Belongs to the TonB-dependent receptor family.</text>
</comment>
<keyword evidence="9" id="KW-1185">Reference proteome</keyword>
<dbReference type="Proteomes" id="UP001499951">
    <property type="component" value="Unassembled WGS sequence"/>
</dbReference>
<keyword evidence="5" id="KW-0732">Signal</keyword>